<dbReference type="PANTHER" id="PTHR45089:SF43">
    <property type="entry name" value="DNAJ HEAT SHOCK N-TERMINAL DOMAIN-CONTAINING PROTEIN-RELATED"/>
    <property type="match status" value="1"/>
</dbReference>
<dbReference type="OrthoDB" id="10250354at2759"/>
<keyword evidence="4" id="KW-1185">Reference proteome</keyword>
<dbReference type="InterPro" id="IPR024593">
    <property type="entry name" value="DUF3444"/>
</dbReference>
<reference evidence="3 4" key="1">
    <citation type="submission" date="2019-09" db="EMBL/GenBank/DDBJ databases">
        <authorList>
            <person name="Ou C."/>
        </authorList>
    </citation>
    <scope>NUCLEOTIDE SEQUENCE [LARGE SCALE GENOMIC DNA]</scope>
    <source>
        <strain evidence="3">S2</strain>
        <tissue evidence="3">Leaf</tissue>
    </source>
</reference>
<dbReference type="AlphaFoldDB" id="A0A5N5HQG0"/>
<name>A0A5N5HQG0_9ROSA</name>
<organism evidence="3 4">
    <name type="scientific">Pyrus ussuriensis x Pyrus communis</name>
    <dbReference type="NCBI Taxonomy" id="2448454"/>
    <lineage>
        <taxon>Eukaryota</taxon>
        <taxon>Viridiplantae</taxon>
        <taxon>Streptophyta</taxon>
        <taxon>Embryophyta</taxon>
        <taxon>Tracheophyta</taxon>
        <taxon>Spermatophyta</taxon>
        <taxon>Magnoliopsida</taxon>
        <taxon>eudicotyledons</taxon>
        <taxon>Gunneridae</taxon>
        <taxon>Pentapetalae</taxon>
        <taxon>rosids</taxon>
        <taxon>fabids</taxon>
        <taxon>Rosales</taxon>
        <taxon>Rosaceae</taxon>
        <taxon>Amygdaloideae</taxon>
        <taxon>Maleae</taxon>
        <taxon>Pyrus</taxon>
    </lineage>
</organism>
<gene>
    <name evidence="3" type="ORF">D8674_007614</name>
</gene>
<accession>A0A5N5HQG0</accession>
<reference evidence="3 4" key="3">
    <citation type="submission" date="2019-11" db="EMBL/GenBank/DDBJ databases">
        <title>A de novo genome assembly of a pear dwarfing rootstock.</title>
        <authorList>
            <person name="Wang F."/>
            <person name="Wang J."/>
            <person name="Li S."/>
            <person name="Zhang Y."/>
            <person name="Fang M."/>
            <person name="Ma L."/>
            <person name="Zhao Y."/>
            <person name="Jiang S."/>
        </authorList>
    </citation>
    <scope>NUCLEOTIDE SEQUENCE [LARGE SCALE GENOMIC DNA]</scope>
    <source>
        <strain evidence="3">S2</strain>
        <tissue evidence="3">Leaf</tissue>
    </source>
</reference>
<dbReference type="PANTHER" id="PTHR45089">
    <property type="entry name" value="DNAJ HEAT SHOCK AMINO-TERMINAL DOMAIN PROTEIN-RELATED"/>
    <property type="match status" value="1"/>
</dbReference>
<evidence type="ECO:0000256" key="1">
    <source>
        <dbReference type="SAM" id="MobiDB-lite"/>
    </source>
</evidence>
<comment type="caution">
    <text evidence="3">The sequence shown here is derived from an EMBL/GenBank/DDBJ whole genome shotgun (WGS) entry which is preliminary data.</text>
</comment>
<feature type="compositionally biased region" description="Low complexity" evidence="1">
    <location>
        <begin position="10"/>
        <end position="26"/>
    </location>
</feature>
<dbReference type="Pfam" id="PF11926">
    <property type="entry name" value="DUF3444"/>
    <property type="match status" value="1"/>
</dbReference>
<reference evidence="4" key="2">
    <citation type="submission" date="2019-10" db="EMBL/GenBank/DDBJ databases">
        <title>A de novo genome assembly of a pear dwarfing rootstock.</title>
        <authorList>
            <person name="Wang F."/>
            <person name="Wang J."/>
            <person name="Li S."/>
            <person name="Zhang Y."/>
            <person name="Fang M."/>
            <person name="Ma L."/>
            <person name="Zhao Y."/>
            <person name="Jiang S."/>
        </authorList>
    </citation>
    <scope>NUCLEOTIDE SEQUENCE [LARGE SCALE GENOMIC DNA]</scope>
</reference>
<dbReference type="Proteomes" id="UP000327157">
    <property type="component" value="Chromosome 12"/>
</dbReference>
<dbReference type="EMBL" id="SMOL01000143">
    <property type="protein sequence ID" value="KAB2630095.1"/>
    <property type="molecule type" value="Genomic_DNA"/>
</dbReference>
<feature type="region of interest" description="Disordered" evidence="1">
    <location>
        <begin position="1"/>
        <end position="26"/>
    </location>
</feature>
<protein>
    <recommendedName>
        <fullName evidence="2">DUF3444 domain-containing protein</fullName>
    </recommendedName>
</protein>
<sequence>MHSSLKDHPSVSSVKSPVAPSVSKLSSTTLIVKSPRTIFKLDQLWALYRDKDGMPRTYAEVKSIMLKPNFQLHVALLEPAPRIYRSKNGMIDIEQPELSRFSHQVPAFLHTG</sequence>
<evidence type="ECO:0000313" key="4">
    <source>
        <dbReference type="Proteomes" id="UP000327157"/>
    </source>
</evidence>
<evidence type="ECO:0000313" key="3">
    <source>
        <dbReference type="EMBL" id="KAB2630095.1"/>
    </source>
</evidence>
<proteinExistence type="predicted"/>
<evidence type="ECO:0000259" key="2">
    <source>
        <dbReference type="Pfam" id="PF11926"/>
    </source>
</evidence>
<feature type="domain" description="DUF3444" evidence="2">
    <location>
        <begin position="38"/>
        <end position="82"/>
    </location>
</feature>